<dbReference type="RefSeq" id="WP_184786032.1">
    <property type="nucleotide sequence ID" value="NZ_BONT01000022.1"/>
</dbReference>
<sequence>MPRRKQAQEGSPTVAARLLANELRQLRTRAGLSQADVARELGCTPGRVGHMETRRNLPRRSDLLVMLQMYKVPAERQVWYLDLAAKAKEKGWWDGAAGVPGWFSAFIGLEWGATAVRNFELGVVPGLLQTRGYMEAIFREDPQRDERLVNEYVENRLRRQGRLHSPENPLFLHAIVDEACLHRRIGGRLVMREQLEFLARLHSDHGTTVQVLPFSSGAEPGLEGSFHVLEFSAPGDAGVVYLETHVGGLYLEEDNEVAVYDSLFEGLAEAALSPAKSVSMIRKLAREL</sequence>
<evidence type="ECO:0000259" key="1">
    <source>
        <dbReference type="PROSITE" id="PS50943"/>
    </source>
</evidence>
<evidence type="ECO:0000313" key="3">
    <source>
        <dbReference type="Proteomes" id="UP000548476"/>
    </source>
</evidence>
<dbReference type="EMBL" id="JACHGT010000002">
    <property type="protein sequence ID" value="MBB6033123.1"/>
    <property type="molecule type" value="Genomic_DNA"/>
</dbReference>
<dbReference type="InterPro" id="IPR010982">
    <property type="entry name" value="Lambda_DNA-bd_dom_sf"/>
</dbReference>
<proteinExistence type="predicted"/>
<dbReference type="Gene3D" id="1.10.260.40">
    <property type="entry name" value="lambda repressor-like DNA-binding domains"/>
    <property type="match status" value="1"/>
</dbReference>
<dbReference type="Pfam" id="PF19054">
    <property type="entry name" value="DUF5753"/>
    <property type="match status" value="1"/>
</dbReference>
<dbReference type="SMART" id="SM00530">
    <property type="entry name" value="HTH_XRE"/>
    <property type="match status" value="1"/>
</dbReference>
<comment type="caution">
    <text evidence="2">The sequence shown here is derived from an EMBL/GenBank/DDBJ whole genome shotgun (WGS) entry which is preliminary data.</text>
</comment>
<accession>A0A841FDN5</accession>
<dbReference type="InterPro" id="IPR001387">
    <property type="entry name" value="Cro/C1-type_HTH"/>
</dbReference>
<gene>
    <name evidence="2" type="ORF">HNR73_000970</name>
</gene>
<name>A0A841FDN5_9ACTN</name>
<dbReference type="AlphaFoldDB" id="A0A841FDN5"/>
<dbReference type="Proteomes" id="UP000548476">
    <property type="component" value="Unassembled WGS sequence"/>
</dbReference>
<feature type="domain" description="HTH cro/C1-type" evidence="1">
    <location>
        <begin position="23"/>
        <end position="77"/>
    </location>
</feature>
<dbReference type="Pfam" id="PF13560">
    <property type="entry name" value="HTH_31"/>
    <property type="match status" value="1"/>
</dbReference>
<dbReference type="SUPFAM" id="SSF47413">
    <property type="entry name" value="lambda repressor-like DNA-binding domains"/>
    <property type="match status" value="1"/>
</dbReference>
<dbReference type="CDD" id="cd00093">
    <property type="entry name" value="HTH_XRE"/>
    <property type="match status" value="1"/>
</dbReference>
<reference evidence="2 3" key="1">
    <citation type="submission" date="2020-08" db="EMBL/GenBank/DDBJ databases">
        <title>Genomic Encyclopedia of Type Strains, Phase IV (KMG-IV): sequencing the most valuable type-strain genomes for metagenomic binning, comparative biology and taxonomic classification.</title>
        <authorList>
            <person name="Goeker M."/>
        </authorList>
    </citation>
    <scope>NUCLEOTIDE SEQUENCE [LARGE SCALE GENOMIC DNA]</scope>
    <source>
        <strain evidence="2 3">YIM 65646</strain>
    </source>
</reference>
<dbReference type="GO" id="GO:0003677">
    <property type="term" value="F:DNA binding"/>
    <property type="evidence" value="ECO:0007669"/>
    <property type="project" value="InterPro"/>
</dbReference>
<keyword evidence="3" id="KW-1185">Reference proteome</keyword>
<evidence type="ECO:0000313" key="2">
    <source>
        <dbReference type="EMBL" id="MBB6033123.1"/>
    </source>
</evidence>
<organism evidence="2 3">
    <name type="scientific">Phytomonospora endophytica</name>
    <dbReference type="NCBI Taxonomy" id="714109"/>
    <lineage>
        <taxon>Bacteria</taxon>
        <taxon>Bacillati</taxon>
        <taxon>Actinomycetota</taxon>
        <taxon>Actinomycetes</taxon>
        <taxon>Micromonosporales</taxon>
        <taxon>Micromonosporaceae</taxon>
        <taxon>Phytomonospora</taxon>
    </lineage>
</organism>
<protein>
    <submittedName>
        <fullName evidence="2">Transcriptional regulator with XRE-family HTH domain</fullName>
    </submittedName>
</protein>
<dbReference type="PROSITE" id="PS50943">
    <property type="entry name" value="HTH_CROC1"/>
    <property type="match status" value="1"/>
</dbReference>
<dbReference type="InterPro" id="IPR043917">
    <property type="entry name" value="DUF5753"/>
</dbReference>